<organism evidence="2 3">
    <name type="scientific">Mycena alexandri</name>
    <dbReference type="NCBI Taxonomy" id="1745969"/>
    <lineage>
        <taxon>Eukaryota</taxon>
        <taxon>Fungi</taxon>
        <taxon>Dikarya</taxon>
        <taxon>Basidiomycota</taxon>
        <taxon>Agaricomycotina</taxon>
        <taxon>Agaricomycetes</taxon>
        <taxon>Agaricomycetidae</taxon>
        <taxon>Agaricales</taxon>
        <taxon>Marasmiineae</taxon>
        <taxon>Mycenaceae</taxon>
        <taxon>Mycena</taxon>
    </lineage>
</organism>
<reference evidence="2" key="1">
    <citation type="submission" date="2023-03" db="EMBL/GenBank/DDBJ databases">
        <title>Massive genome expansion in bonnet fungi (Mycena s.s.) driven by repeated elements and novel gene families across ecological guilds.</title>
        <authorList>
            <consortium name="Lawrence Berkeley National Laboratory"/>
            <person name="Harder C.B."/>
            <person name="Miyauchi S."/>
            <person name="Viragh M."/>
            <person name="Kuo A."/>
            <person name="Thoen E."/>
            <person name="Andreopoulos B."/>
            <person name="Lu D."/>
            <person name="Skrede I."/>
            <person name="Drula E."/>
            <person name="Henrissat B."/>
            <person name="Morin E."/>
            <person name="Kohler A."/>
            <person name="Barry K."/>
            <person name="LaButti K."/>
            <person name="Morin E."/>
            <person name="Salamov A."/>
            <person name="Lipzen A."/>
            <person name="Mereny Z."/>
            <person name="Hegedus B."/>
            <person name="Baldrian P."/>
            <person name="Stursova M."/>
            <person name="Weitz H."/>
            <person name="Taylor A."/>
            <person name="Grigoriev I.V."/>
            <person name="Nagy L.G."/>
            <person name="Martin F."/>
            <person name="Kauserud H."/>
        </authorList>
    </citation>
    <scope>NUCLEOTIDE SEQUENCE</scope>
    <source>
        <strain evidence="2">CBHHK200</strain>
    </source>
</reference>
<evidence type="ECO:0000256" key="1">
    <source>
        <dbReference type="SAM" id="Phobius"/>
    </source>
</evidence>
<evidence type="ECO:0000313" key="3">
    <source>
        <dbReference type="Proteomes" id="UP001218188"/>
    </source>
</evidence>
<accession>A0AAD6SYS0</accession>
<keyword evidence="3" id="KW-1185">Reference proteome</keyword>
<proteinExistence type="predicted"/>
<feature type="transmembrane region" description="Helical" evidence="1">
    <location>
        <begin position="20"/>
        <end position="43"/>
    </location>
</feature>
<keyword evidence="1" id="KW-0472">Membrane</keyword>
<keyword evidence="1" id="KW-0812">Transmembrane</keyword>
<evidence type="ECO:0000313" key="2">
    <source>
        <dbReference type="EMBL" id="KAJ7036283.1"/>
    </source>
</evidence>
<name>A0AAD6SYS0_9AGAR</name>
<dbReference type="AlphaFoldDB" id="A0AAD6SYS0"/>
<sequence length="106" mass="12648">MTPRTHTYIYTLPRRFEFPFFPFLFLFRYYLFCVLSLSLYIATQPASNSVLFFCFCTLSGSLQLIFLEQLGTWFFFLAYARFIDRSRTRIDADVLFVFFGFSTTVL</sequence>
<dbReference type="Proteomes" id="UP001218188">
    <property type="component" value="Unassembled WGS sequence"/>
</dbReference>
<gene>
    <name evidence="2" type="ORF">C8F04DRAFT_1095981</name>
</gene>
<keyword evidence="1" id="KW-1133">Transmembrane helix</keyword>
<dbReference type="EMBL" id="JARJCM010000044">
    <property type="protein sequence ID" value="KAJ7036283.1"/>
    <property type="molecule type" value="Genomic_DNA"/>
</dbReference>
<comment type="caution">
    <text evidence="2">The sequence shown here is derived from an EMBL/GenBank/DDBJ whole genome shotgun (WGS) entry which is preliminary data.</text>
</comment>
<protein>
    <submittedName>
        <fullName evidence="2">Uncharacterized protein</fullName>
    </submittedName>
</protein>
<feature type="transmembrane region" description="Helical" evidence="1">
    <location>
        <begin position="49"/>
        <end position="79"/>
    </location>
</feature>